<organism evidence="1 2">
    <name type="scientific">Mycobacterium noviomagense</name>
    <dbReference type="NCBI Taxonomy" id="459858"/>
    <lineage>
        <taxon>Bacteria</taxon>
        <taxon>Bacillati</taxon>
        <taxon>Actinomycetota</taxon>
        <taxon>Actinomycetes</taxon>
        <taxon>Mycobacteriales</taxon>
        <taxon>Mycobacteriaceae</taxon>
        <taxon>Mycobacterium</taxon>
    </lineage>
</organism>
<gene>
    <name evidence="1" type="ORF">MNVI_30970</name>
</gene>
<dbReference type="KEGG" id="mnv:MNVI_30970"/>
<protein>
    <submittedName>
        <fullName evidence="1">Uncharacterized protein</fullName>
    </submittedName>
</protein>
<dbReference type="AlphaFoldDB" id="A0A7I7PGW6"/>
<dbReference type="EMBL" id="AP022583">
    <property type="protein sequence ID" value="BBY07779.1"/>
    <property type="molecule type" value="Genomic_DNA"/>
</dbReference>
<dbReference type="Proteomes" id="UP000466894">
    <property type="component" value="Chromosome"/>
</dbReference>
<sequence>MAFIGRQAILKRPIDEWFTSRQTWEHPLGNRGGAGQWVYHHPLWCESETAQKLPASNLRLRTHVSESCRRRLQDSFEEDEPQS</sequence>
<accession>A0A7I7PGW6</accession>
<evidence type="ECO:0000313" key="1">
    <source>
        <dbReference type="EMBL" id="BBY07779.1"/>
    </source>
</evidence>
<evidence type="ECO:0000313" key="2">
    <source>
        <dbReference type="Proteomes" id="UP000466894"/>
    </source>
</evidence>
<reference evidence="1 2" key="1">
    <citation type="journal article" date="2019" name="Emerg. Microbes Infect.">
        <title>Comprehensive subspecies identification of 175 nontuberculous mycobacteria species based on 7547 genomic profiles.</title>
        <authorList>
            <person name="Matsumoto Y."/>
            <person name="Kinjo T."/>
            <person name="Motooka D."/>
            <person name="Nabeya D."/>
            <person name="Jung N."/>
            <person name="Uechi K."/>
            <person name="Horii T."/>
            <person name="Iida T."/>
            <person name="Fujita J."/>
            <person name="Nakamura S."/>
        </authorList>
    </citation>
    <scope>NUCLEOTIDE SEQUENCE [LARGE SCALE GENOMIC DNA]</scope>
    <source>
        <strain evidence="1 2">JCM 16367</strain>
    </source>
</reference>
<proteinExistence type="predicted"/>
<name>A0A7I7PGW6_9MYCO</name>